<gene>
    <name evidence="2" type="ORF">QQ91_0012300</name>
</gene>
<evidence type="ECO:0000313" key="2">
    <source>
        <dbReference type="EMBL" id="MCM1983599.1"/>
    </source>
</evidence>
<name>A0ABD4T501_9CYAN</name>
<feature type="region of interest" description="Disordered" evidence="1">
    <location>
        <begin position="6"/>
        <end position="30"/>
    </location>
</feature>
<protein>
    <submittedName>
        <fullName evidence="2">Uncharacterized protein</fullName>
    </submittedName>
</protein>
<evidence type="ECO:0000313" key="3">
    <source>
        <dbReference type="Proteomes" id="UP000031561"/>
    </source>
</evidence>
<dbReference type="AlphaFoldDB" id="A0ABD4T501"/>
<evidence type="ECO:0000256" key="1">
    <source>
        <dbReference type="SAM" id="MobiDB-lite"/>
    </source>
</evidence>
<dbReference type="Proteomes" id="UP000031561">
    <property type="component" value="Unassembled WGS sequence"/>
</dbReference>
<dbReference type="RefSeq" id="WP_166282468.1">
    <property type="nucleotide sequence ID" value="NZ_JTHE03000065.1"/>
</dbReference>
<reference evidence="2 3" key="1">
    <citation type="journal article" date="2015" name="Genome Announc.">
        <title>Draft Genome Sequence of Filamentous Marine Cyanobacterium Lyngbya confervoides Strain BDU141951.</title>
        <authorList>
            <person name="Chandrababunaidu M.M."/>
            <person name="Sen D."/>
            <person name="Tripathy S."/>
        </authorList>
    </citation>
    <scope>NUCLEOTIDE SEQUENCE [LARGE SCALE GENOMIC DNA]</scope>
    <source>
        <strain evidence="2 3">BDU141951</strain>
    </source>
</reference>
<accession>A0ABD4T501</accession>
<proteinExistence type="predicted"/>
<organism evidence="2 3">
    <name type="scientific">Lyngbya confervoides BDU141951</name>
    <dbReference type="NCBI Taxonomy" id="1574623"/>
    <lineage>
        <taxon>Bacteria</taxon>
        <taxon>Bacillati</taxon>
        <taxon>Cyanobacteriota</taxon>
        <taxon>Cyanophyceae</taxon>
        <taxon>Oscillatoriophycideae</taxon>
        <taxon>Oscillatoriales</taxon>
        <taxon>Microcoleaceae</taxon>
        <taxon>Lyngbya</taxon>
    </lineage>
</organism>
<feature type="compositionally biased region" description="Basic and acidic residues" evidence="1">
    <location>
        <begin position="18"/>
        <end position="30"/>
    </location>
</feature>
<dbReference type="EMBL" id="JTHE03000065">
    <property type="protein sequence ID" value="MCM1983599.1"/>
    <property type="molecule type" value="Genomic_DNA"/>
</dbReference>
<comment type="caution">
    <text evidence="2">The sequence shown here is derived from an EMBL/GenBank/DDBJ whole genome shotgun (WGS) entry which is preliminary data.</text>
</comment>
<sequence length="369" mass="42131">MSQFALAMEHSTPNAHGESQRTVRDAPREESLDITENITEEIIEITPSSRPRLRGVLNLYGDQILCFKNGVTYPLHELSIPTRRFIKLLICLEGTSSVQELEDNFFPDQPGALITLLRQLALLGLVELIKDERPKDSAQSLLVRLQQQMAKIPLSKQIESILRRSPQQQQAIVQGCILQHLHLVALQSEFVYPLLGQSGNDAWKEYMQRLYLHFVQQMPMIRASLADFNLQPEALHNNLPLPYTSAIQNNLIYSASAHSIQGLLNLCLWQTFMAQSLQHYHQTFGELLSQSSSRRLTQIVDEMTLPQGLRYCFEALPPLNFEQAQALRGRSHVLIEMCEQFNPSAIAYYQEKSLEMREFPFIFDGGLVQ</sequence>
<keyword evidence="3" id="KW-1185">Reference proteome</keyword>